<dbReference type="InterPro" id="IPR036291">
    <property type="entry name" value="NAD(P)-bd_dom_sf"/>
</dbReference>
<evidence type="ECO:0000313" key="3">
    <source>
        <dbReference type="Proteomes" id="UP000537161"/>
    </source>
</evidence>
<dbReference type="FunFam" id="3.40.50.720:FF:000084">
    <property type="entry name" value="Short-chain dehydrogenase reductase"/>
    <property type="match status" value="1"/>
</dbReference>
<keyword evidence="3" id="KW-1185">Reference proteome</keyword>
<dbReference type="GO" id="GO:0032787">
    <property type="term" value="P:monocarboxylic acid metabolic process"/>
    <property type="evidence" value="ECO:0007669"/>
    <property type="project" value="UniProtKB-ARBA"/>
</dbReference>
<dbReference type="EMBL" id="JACIJH010000005">
    <property type="protein sequence ID" value="MBB5706592.1"/>
    <property type="molecule type" value="Genomic_DNA"/>
</dbReference>
<accession>A0A7W9B5F2</accession>
<dbReference type="CDD" id="cd05233">
    <property type="entry name" value="SDR_c"/>
    <property type="match status" value="1"/>
</dbReference>
<dbReference type="InterPro" id="IPR020904">
    <property type="entry name" value="Sc_DH/Rdtase_CS"/>
</dbReference>
<dbReference type="SUPFAM" id="SSF51735">
    <property type="entry name" value="NAD(P)-binding Rossmann-fold domains"/>
    <property type="match status" value="1"/>
</dbReference>
<protein>
    <submittedName>
        <fullName evidence="2">NAD(P)-dependent dehydrogenase (Short-subunit alcohol dehydrogenase family)</fullName>
    </submittedName>
</protein>
<organism evidence="2 3">
    <name type="scientific">Sphingopyxis panaciterrulae</name>
    <dbReference type="NCBI Taxonomy" id="462372"/>
    <lineage>
        <taxon>Bacteria</taxon>
        <taxon>Pseudomonadati</taxon>
        <taxon>Pseudomonadota</taxon>
        <taxon>Alphaproteobacteria</taxon>
        <taxon>Sphingomonadales</taxon>
        <taxon>Sphingomonadaceae</taxon>
        <taxon>Sphingopyxis</taxon>
    </lineage>
</organism>
<dbReference type="InterPro" id="IPR050259">
    <property type="entry name" value="SDR"/>
</dbReference>
<dbReference type="Gene3D" id="3.40.50.720">
    <property type="entry name" value="NAD(P)-binding Rossmann-like Domain"/>
    <property type="match status" value="1"/>
</dbReference>
<dbReference type="RefSeq" id="WP_184097643.1">
    <property type="nucleotide sequence ID" value="NZ_JACIJH010000005.1"/>
</dbReference>
<dbReference type="InterPro" id="IPR002347">
    <property type="entry name" value="SDR_fam"/>
</dbReference>
<reference evidence="2 3" key="1">
    <citation type="submission" date="2020-08" db="EMBL/GenBank/DDBJ databases">
        <title>Genomic Encyclopedia of Type Strains, Phase IV (KMG-IV): sequencing the most valuable type-strain genomes for metagenomic binning, comparative biology and taxonomic classification.</title>
        <authorList>
            <person name="Goeker M."/>
        </authorList>
    </citation>
    <scope>NUCLEOTIDE SEQUENCE [LARGE SCALE GENOMIC DNA]</scope>
    <source>
        <strain evidence="2 3">DSM 27163</strain>
    </source>
</reference>
<evidence type="ECO:0000313" key="2">
    <source>
        <dbReference type="EMBL" id="MBB5706592.1"/>
    </source>
</evidence>
<evidence type="ECO:0000256" key="1">
    <source>
        <dbReference type="ARBA" id="ARBA00006484"/>
    </source>
</evidence>
<dbReference type="PRINTS" id="PR00081">
    <property type="entry name" value="GDHRDH"/>
</dbReference>
<dbReference type="Pfam" id="PF13561">
    <property type="entry name" value="adh_short_C2"/>
    <property type="match status" value="1"/>
</dbReference>
<comment type="caution">
    <text evidence="2">The sequence shown here is derived from an EMBL/GenBank/DDBJ whole genome shotgun (WGS) entry which is preliminary data.</text>
</comment>
<name>A0A7W9B5F2_9SPHN</name>
<dbReference type="Proteomes" id="UP000537161">
    <property type="component" value="Unassembled WGS sequence"/>
</dbReference>
<dbReference type="AlphaFoldDB" id="A0A7W9B5F2"/>
<dbReference type="PANTHER" id="PTHR42879:SF2">
    <property type="entry name" value="3-OXOACYL-[ACYL-CARRIER-PROTEIN] REDUCTASE FABG"/>
    <property type="match status" value="1"/>
</dbReference>
<dbReference type="PROSITE" id="PS00061">
    <property type="entry name" value="ADH_SHORT"/>
    <property type="match status" value="1"/>
</dbReference>
<sequence length="259" mass="26703">MTDIRLAGRTALVTGASRGIGRGIALALAGAGADIAVNYTRDEAAAAETVAAIQALGRKAKAYQASVADEEASAAMVAAIEADLAPVSILVNNAGVASRGKPVADTDAAEVEKLLAIHAVGAHRLSRLCLPQLRRHDRSDIVIISSVATLNHAANGAPYTMAKAAGEALALTLAKEEVKNGVRVNIVAPSLTVSDMGERLARAVTGQDDIHHLDAHFPFGRVPTPDDVAAAVLWFVSDANPYCSGQKLNIDGAGMASFR</sequence>
<comment type="similarity">
    <text evidence="1">Belongs to the short-chain dehydrogenases/reductases (SDR) family.</text>
</comment>
<proteinExistence type="inferred from homology"/>
<dbReference type="PANTHER" id="PTHR42879">
    <property type="entry name" value="3-OXOACYL-(ACYL-CARRIER-PROTEIN) REDUCTASE"/>
    <property type="match status" value="1"/>
</dbReference>
<gene>
    <name evidence="2" type="ORF">FHR21_001949</name>
</gene>